<evidence type="ECO:0000259" key="8">
    <source>
        <dbReference type="PROSITE" id="PS51032"/>
    </source>
</evidence>
<dbReference type="InterPro" id="IPR051032">
    <property type="entry name" value="AP2/ERF_TF_ERF_subfamily"/>
</dbReference>
<dbReference type="CDD" id="cd00018">
    <property type="entry name" value="AP2"/>
    <property type="match status" value="1"/>
</dbReference>
<feature type="compositionally biased region" description="Low complexity" evidence="7">
    <location>
        <begin position="1"/>
        <end position="14"/>
    </location>
</feature>
<evidence type="ECO:0000256" key="5">
    <source>
        <dbReference type="ARBA" id="ARBA00023242"/>
    </source>
</evidence>
<dbReference type="EMBL" id="JACMSC010000005">
    <property type="protein sequence ID" value="KAG6519980.1"/>
    <property type="molecule type" value="Genomic_DNA"/>
</dbReference>
<feature type="domain" description="AP2/ERF" evidence="8">
    <location>
        <begin position="16"/>
        <end position="73"/>
    </location>
</feature>
<dbReference type="Proteomes" id="UP000734854">
    <property type="component" value="Unassembled WGS sequence"/>
</dbReference>
<dbReference type="InterPro" id="IPR001471">
    <property type="entry name" value="AP2/ERF_dom"/>
</dbReference>
<comment type="similarity">
    <text evidence="6">Belongs to the AP2/ERF transcription factor family. ERF subfamily.</text>
</comment>
<dbReference type="PANTHER" id="PTHR31985:SF231">
    <property type="entry name" value="ETHYLENE-RESPONSIVE TRANSCRIPTION FACTOR ERF014"/>
    <property type="match status" value="1"/>
</dbReference>
<organism evidence="9 10">
    <name type="scientific">Zingiber officinale</name>
    <name type="common">Ginger</name>
    <name type="synonym">Amomum zingiber</name>
    <dbReference type="NCBI Taxonomy" id="94328"/>
    <lineage>
        <taxon>Eukaryota</taxon>
        <taxon>Viridiplantae</taxon>
        <taxon>Streptophyta</taxon>
        <taxon>Embryophyta</taxon>
        <taxon>Tracheophyta</taxon>
        <taxon>Spermatophyta</taxon>
        <taxon>Magnoliopsida</taxon>
        <taxon>Liliopsida</taxon>
        <taxon>Zingiberales</taxon>
        <taxon>Zingiberaceae</taxon>
        <taxon>Zingiber</taxon>
    </lineage>
</organism>
<keyword evidence="10" id="KW-1185">Reference proteome</keyword>
<evidence type="ECO:0000256" key="7">
    <source>
        <dbReference type="SAM" id="MobiDB-lite"/>
    </source>
</evidence>
<evidence type="ECO:0000313" key="10">
    <source>
        <dbReference type="Proteomes" id="UP000734854"/>
    </source>
</evidence>
<dbReference type="AlphaFoldDB" id="A0A8J5H492"/>
<evidence type="ECO:0000256" key="1">
    <source>
        <dbReference type="ARBA" id="ARBA00004123"/>
    </source>
</evidence>
<dbReference type="PANTHER" id="PTHR31985">
    <property type="entry name" value="ETHYLENE-RESPONSIVE TRANSCRIPTION FACTOR ERF042-RELATED"/>
    <property type="match status" value="1"/>
</dbReference>
<evidence type="ECO:0000256" key="6">
    <source>
        <dbReference type="ARBA" id="ARBA00024343"/>
    </source>
</evidence>
<keyword evidence="4" id="KW-0804">Transcription</keyword>
<feature type="region of interest" description="Disordered" evidence="7">
    <location>
        <begin position="1"/>
        <end position="21"/>
    </location>
</feature>
<reference evidence="9 10" key="1">
    <citation type="submission" date="2020-08" db="EMBL/GenBank/DDBJ databases">
        <title>Plant Genome Project.</title>
        <authorList>
            <person name="Zhang R.-G."/>
        </authorList>
    </citation>
    <scope>NUCLEOTIDE SEQUENCE [LARGE SCALE GENOMIC DNA]</scope>
    <source>
        <tissue evidence="9">Rhizome</tissue>
    </source>
</reference>
<accession>A0A8J5H492</accession>
<gene>
    <name evidence="9" type="ORF">ZIOFF_017009</name>
</gene>
<dbReference type="GO" id="GO:0000976">
    <property type="term" value="F:transcription cis-regulatory region binding"/>
    <property type="evidence" value="ECO:0007669"/>
    <property type="project" value="UniProtKB-ARBA"/>
</dbReference>
<evidence type="ECO:0000256" key="4">
    <source>
        <dbReference type="ARBA" id="ARBA00023163"/>
    </source>
</evidence>
<protein>
    <recommendedName>
        <fullName evidence="8">AP2/ERF domain-containing protein</fullName>
    </recommendedName>
</protein>
<comment type="caution">
    <text evidence="9">The sequence shown here is derived from an EMBL/GenBank/DDBJ whole genome shotgun (WGS) entry which is preliminary data.</text>
</comment>
<dbReference type="GO" id="GO:0003700">
    <property type="term" value="F:DNA-binding transcription factor activity"/>
    <property type="evidence" value="ECO:0007669"/>
    <property type="project" value="InterPro"/>
</dbReference>
<feature type="region of interest" description="Disordered" evidence="7">
    <location>
        <begin position="106"/>
        <end position="147"/>
    </location>
</feature>
<sequence length="190" mass="20758">MGKSSSVRSQSSSKRQYKGVRRRSWGSWVSEIRAPHQKTRIWLGSYSTPEAAARAYDAALLCVRGSSAALNFPASLPPHHFPATVMSPKSIQRVAAAAAANANIAGSLSSTNPSPPLPSPSRSLDADEDQHPLMASSTTSTANEKTDDEAFIGLGTFQSPKFTDEMINQLIYSWEECEEEIDDFNLWSFF</sequence>
<evidence type="ECO:0000313" key="9">
    <source>
        <dbReference type="EMBL" id="KAG6519980.1"/>
    </source>
</evidence>
<proteinExistence type="inferred from homology"/>
<dbReference type="SMART" id="SM00380">
    <property type="entry name" value="AP2"/>
    <property type="match status" value="1"/>
</dbReference>
<name>A0A8J5H492_ZINOF</name>
<keyword evidence="2" id="KW-0805">Transcription regulation</keyword>
<dbReference type="PROSITE" id="PS51032">
    <property type="entry name" value="AP2_ERF"/>
    <property type="match status" value="1"/>
</dbReference>
<dbReference type="GO" id="GO:0005634">
    <property type="term" value="C:nucleus"/>
    <property type="evidence" value="ECO:0007669"/>
    <property type="project" value="UniProtKB-SubCell"/>
</dbReference>
<keyword evidence="3" id="KW-0238">DNA-binding</keyword>
<comment type="subcellular location">
    <subcellularLocation>
        <location evidence="1">Nucleus</location>
    </subcellularLocation>
</comment>
<dbReference type="FunFam" id="3.30.730.10:FF:000006">
    <property type="entry name" value="ethylene-responsive transcription factor ERF014-like"/>
    <property type="match status" value="1"/>
</dbReference>
<dbReference type="Pfam" id="PF00847">
    <property type="entry name" value="AP2"/>
    <property type="match status" value="1"/>
</dbReference>
<keyword evidence="5" id="KW-0539">Nucleus</keyword>
<evidence type="ECO:0000256" key="3">
    <source>
        <dbReference type="ARBA" id="ARBA00023125"/>
    </source>
</evidence>
<evidence type="ECO:0000256" key="2">
    <source>
        <dbReference type="ARBA" id="ARBA00023015"/>
    </source>
</evidence>